<dbReference type="InterPro" id="IPR056004">
    <property type="entry name" value="DUF7582"/>
</dbReference>
<proteinExistence type="predicted"/>
<dbReference type="EMBL" id="FJOG01000018">
    <property type="protein sequence ID" value="CZR61663.1"/>
    <property type="molecule type" value="Genomic_DNA"/>
</dbReference>
<feature type="compositionally biased region" description="Low complexity" evidence="1">
    <location>
        <begin position="86"/>
        <end position="107"/>
    </location>
</feature>
<evidence type="ECO:0000256" key="1">
    <source>
        <dbReference type="SAM" id="MobiDB-lite"/>
    </source>
</evidence>
<dbReference type="Proteomes" id="UP000184330">
    <property type="component" value="Unassembled WGS sequence"/>
</dbReference>
<protein>
    <recommendedName>
        <fullName evidence="2">DUF7582 domain-containing protein</fullName>
    </recommendedName>
</protein>
<feature type="region of interest" description="Disordered" evidence="1">
    <location>
        <begin position="345"/>
        <end position="402"/>
    </location>
</feature>
<dbReference type="Pfam" id="PF24483">
    <property type="entry name" value="DUF7582"/>
    <property type="match status" value="1"/>
</dbReference>
<sequence length="430" mass="46851">MPITKECISPPIEAGPSLLDTKQLPPQVTDALDYVSGKLARKRLHLSLIVVRKDVQIPSLPSPQSPKRAESPPHSITTSPARSLFSPTTFKRSRSKSSISSMSDTTVSSTISVSSSASLSRTNWPSLPASPKDFTATPPPPPTPGLSQSSTPISPNPYGITLLHASSLTAKAEKILRHTVAKAEKKFSIGSGWLSSQSLSESHPCPSTNDLIHRSLTQNEILFSSEGLTLLSLDHVYTFKCQLHTYSRTLSPTDLTSAVDELRRLVLAQHGRRITKGYLMRAYDWLGISLAALVDVNEGYKVAYGGKERFGGIEVQNEERQSPPPLKTNFEMKEIRRMRIKVGFGDRSPSTSSNCGSESGDEAIQVGESAKGKDTLPVEEELREDRGPHRRGPTTPNGFEDITPVTKGEWCFLMVGDGWKDAKTAAVETC</sequence>
<evidence type="ECO:0000313" key="3">
    <source>
        <dbReference type="EMBL" id="CZR61663.1"/>
    </source>
</evidence>
<feature type="region of interest" description="Disordered" evidence="1">
    <location>
        <begin position="58"/>
        <end position="107"/>
    </location>
</feature>
<accession>A0A1L7X9F8</accession>
<name>A0A1L7X9F8_9HELO</name>
<gene>
    <name evidence="3" type="ORF">PAC_11560</name>
</gene>
<dbReference type="AlphaFoldDB" id="A0A1L7X9F8"/>
<evidence type="ECO:0000313" key="4">
    <source>
        <dbReference type="Proteomes" id="UP000184330"/>
    </source>
</evidence>
<feature type="region of interest" description="Disordered" evidence="1">
    <location>
        <begin position="119"/>
        <end position="154"/>
    </location>
</feature>
<organism evidence="3 4">
    <name type="scientific">Phialocephala subalpina</name>
    <dbReference type="NCBI Taxonomy" id="576137"/>
    <lineage>
        <taxon>Eukaryota</taxon>
        <taxon>Fungi</taxon>
        <taxon>Dikarya</taxon>
        <taxon>Ascomycota</taxon>
        <taxon>Pezizomycotina</taxon>
        <taxon>Leotiomycetes</taxon>
        <taxon>Helotiales</taxon>
        <taxon>Mollisiaceae</taxon>
        <taxon>Phialocephala</taxon>
        <taxon>Phialocephala fortinii species complex</taxon>
    </lineage>
</organism>
<dbReference type="STRING" id="576137.A0A1L7X9F8"/>
<evidence type="ECO:0000259" key="2">
    <source>
        <dbReference type="Pfam" id="PF24483"/>
    </source>
</evidence>
<keyword evidence="4" id="KW-1185">Reference proteome</keyword>
<feature type="compositionally biased region" description="Polar residues" evidence="1">
    <location>
        <begin position="348"/>
        <end position="357"/>
    </location>
</feature>
<feature type="domain" description="DUF7582" evidence="2">
    <location>
        <begin position="157"/>
        <end position="306"/>
    </location>
</feature>
<reference evidence="3 4" key="1">
    <citation type="submission" date="2016-03" db="EMBL/GenBank/DDBJ databases">
        <authorList>
            <person name="Ploux O."/>
        </authorList>
    </citation>
    <scope>NUCLEOTIDE SEQUENCE [LARGE SCALE GENOMIC DNA]</scope>
    <source>
        <strain evidence="3 4">UAMH 11012</strain>
    </source>
</reference>
<feature type="region of interest" description="Disordered" evidence="1">
    <location>
        <begin position="1"/>
        <end position="21"/>
    </location>
</feature>
<dbReference type="OrthoDB" id="5350192at2759"/>